<dbReference type="EMBL" id="LR699119">
    <property type="protein sequence ID" value="VVC75674.1"/>
    <property type="molecule type" value="Genomic_DNA"/>
</dbReference>
<gene>
    <name evidence="2" type="ORF">AQUSIP_09640</name>
</gene>
<feature type="domain" description="F-box" evidence="1">
    <location>
        <begin position="2"/>
        <end position="52"/>
    </location>
</feature>
<dbReference type="PROSITE" id="PS50181">
    <property type="entry name" value="FBOX"/>
    <property type="match status" value="1"/>
</dbReference>
<dbReference type="AlphaFoldDB" id="A0A5E4PFQ5"/>
<evidence type="ECO:0000313" key="3">
    <source>
        <dbReference type="Proteomes" id="UP000324194"/>
    </source>
</evidence>
<dbReference type="InterPro" id="IPR036047">
    <property type="entry name" value="F-box-like_dom_sf"/>
</dbReference>
<keyword evidence="3" id="KW-1185">Reference proteome</keyword>
<sequence length="150" mass="16827">MFSFFKQLPEELILDLVNSLPVDDQARLAQTSSDMNRIVNHPTTGLTHFKFMNRGCQIGRAVITFIYNDPPFYSQLIVRDVNASQPAATMTFSVSPHKADELAQAFDNHDVPLTDCLARLELPSIITRIDMINHNNEDDIAAAARAYTCD</sequence>
<dbReference type="InterPro" id="IPR001810">
    <property type="entry name" value="F-box_dom"/>
</dbReference>
<organism evidence="2 3">
    <name type="scientific">Aquicella siphonis</name>
    <dbReference type="NCBI Taxonomy" id="254247"/>
    <lineage>
        <taxon>Bacteria</taxon>
        <taxon>Pseudomonadati</taxon>
        <taxon>Pseudomonadota</taxon>
        <taxon>Gammaproteobacteria</taxon>
        <taxon>Legionellales</taxon>
        <taxon>Coxiellaceae</taxon>
        <taxon>Aquicella</taxon>
    </lineage>
</organism>
<reference evidence="2 3" key="1">
    <citation type="submission" date="2019-08" db="EMBL/GenBank/DDBJ databases">
        <authorList>
            <person name="Guy L."/>
        </authorList>
    </citation>
    <scope>NUCLEOTIDE SEQUENCE [LARGE SCALE GENOMIC DNA]</scope>
    <source>
        <strain evidence="2 3">SGT-108</strain>
    </source>
</reference>
<evidence type="ECO:0000259" key="1">
    <source>
        <dbReference type="PROSITE" id="PS50181"/>
    </source>
</evidence>
<accession>A0A5E4PFQ5</accession>
<proteinExistence type="predicted"/>
<protein>
    <recommendedName>
        <fullName evidence="1">F-box domain-containing protein</fullName>
    </recommendedName>
</protein>
<dbReference type="RefSeq" id="WP_148338961.1">
    <property type="nucleotide sequence ID" value="NZ_LR699119.1"/>
</dbReference>
<name>A0A5E4PFQ5_9COXI</name>
<dbReference type="Pfam" id="PF00646">
    <property type="entry name" value="F-box"/>
    <property type="match status" value="1"/>
</dbReference>
<evidence type="ECO:0000313" key="2">
    <source>
        <dbReference type="EMBL" id="VVC75674.1"/>
    </source>
</evidence>
<dbReference type="SUPFAM" id="SSF81383">
    <property type="entry name" value="F-box domain"/>
    <property type="match status" value="1"/>
</dbReference>
<dbReference type="KEGG" id="asip:AQUSIP_09640"/>
<dbReference type="Proteomes" id="UP000324194">
    <property type="component" value="Chromosome 1"/>
</dbReference>